<dbReference type="OrthoDB" id="1749084at2759"/>
<name>A0A2U1KV03_ARTAN</name>
<dbReference type="AlphaFoldDB" id="A0A2U1KV03"/>
<keyword evidence="2" id="KW-1185">Reference proteome</keyword>
<reference evidence="1 2" key="1">
    <citation type="journal article" date="2018" name="Mol. Plant">
        <title>The genome of Artemisia annua provides insight into the evolution of Asteraceae family and artemisinin biosynthesis.</title>
        <authorList>
            <person name="Shen Q."/>
            <person name="Zhang L."/>
            <person name="Liao Z."/>
            <person name="Wang S."/>
            <person name="Yan T."/>
            <person name="Shi P."/>
            <person name="Liu M."/>
            <person name="Fu X."/>
            <person name="Pan Q."/>
            <person name="Wang Y."/>
            <person name="Lv Z."/>
            <person name="Lu X."/>
            <person name="Zhang F."/>
            <person name="Jiang W."/>
            <person name="Ma Y."/>
            <person name="Chen M."/>
            <person name="Hao X."/>
            <person name="Li L."/>
            <person name="Tang Y."/>
            <person name="Lv G."/>
            <person name="Zhou Y."/>
            <person name="Sun X."/>
            <person name="Brodelius P.E."/>
            <person name="Rose J.K.C."/>
            <person name="Tang K."/>
        </authorList>
    </citation>
    <scope>NUCLEOTIDE SEQUENCE [LARGE SCALE GENOMIC DNA]</scope>
    <source>
        <strain evidence="2">cv. Huhao1</strain>
        <tissue evidence="1">Leaf</tissue>
    </source>
</reference>
<sequence>MQAALPQGIVPFVFAKEYNPGGVKTYTKFDAEIYVLAKDEGGHQPASQTTGLKLMTYCIITTGHLMSWMLHFSLGSNSKAITSLKEQVIALQEFDHSVEILICVLCTIPCWSEKNVQVQQVIEVLGHIASIATKFPNKCVILFIAGLYY</sequence>
<evidence type="ECO:0000313" key="2">
    <source>
        <dbReference type="Proteomes" id="UP000245207"/>
    </source>
</evidence>
<dbReference type="EMBL" id="PKPP01013681">
    <property type="protein sequence ID" value="PWA40596.1"/>
    <property type="molecule type" value="Genomic_DNA"/>
</dbReference>
<gene>
    <name evidence="1" type="ORF">CTI12_AA561470</name>
</gene>
<proteinExistence type="predicted"/>
<evidence type="ECO:0000313" key="1">
    <source>
        <dbReference type="EMBL" id="PWA40596.1"/>
    </source>
</evidence>
<protein>
    <submittedName>
        <fullName evidence="1">Protein MOR1</fullName>
    </submittedName>
</protein>
<comment type="caution">
    <text evidence="1">The sequence shown here is derived from an EMBL/GenBank/DDBJ whole genome shotgun (WGS) entry which is preliminary data.</text>
</comment>
<organism evidence="1 2">
    <name type="scientific">Artemisia annua</name>
    <name type="common">Sweet wormwood</name>
    <dbReference type="NCBI Taxonomy" id="35608"/>
    <lineage>
        <taxon>Eukaryota</taxon>
        <taxon>Viridiplantae</taxon>
        <taxon>Streptophyta</taxon>
        <taxon>Embryophyta</taxon>
        <taxon>Tracheophyta</taxon>
        <taxon>Spermatophyta</taxon>
        <taxon>Magnoliopsida</taxon>
        <taxon>eudicotyledons</taxon>
        <taxon>Gunneridae</taxon>
        <taxon>Pentapetalae</taxon>
        <taxon>asterids</taxon>
        <taxon>campanulids</taxon>
        <taxon>Asterales</taxon>
        <taxon>Asteraceae</taxon>
        <taxon>Asteroideae</taxon>
        <taxon>Anthemideae</taxon>
        <taxon>Artemisiinae</taxon>
        <taxon>Artemisia</taxon>
    </lineage>
</organism>
<dbReference type="Proteomes" id="UP000245207">
    <property type="component" value="Unassembled WGS sequence"/>
</dbReference>
<accession>A0A2U1KV03</accession>
<dbReference type="STRING" id="35608.A0A2U1KV03"/>